<dbReference type="Gene3D" id="3.20.20.140">
    <property type="entry name" value="Metal-dependent hydrolases"/>
    <property type="match status" value="1"/>
</dbReference>
<keyword evidence="4" id="KW-0862">Zinc</keyword>
<name>A0A2N5NNC1_MEDGN</name>
<accession>A0A2N5NNC1</accession>
<dbReference type="AlphaFoldDB" id="A0A2N5NNC1"/>
<evidence type="ECO:0000256" key="4">
    <source>
        <dbReference type="ARBA" id="ARBA00022833"/>
    </source>
</evidence>
<dbReference type="Gene3D" id="2.30.40.10">
    <property type="entry name" value="Urease, subunit C, domain 1"/>
    <property type="match status" value="1"/>
</dbReference>
<dbReference type="UniPathway" id="UPA00603">
    <property type="reaction ID" value="UER00660"/>
</dbReference>
<feature type="domain" description="Amidohydrolase-related" evidence="5">
    <location>
        <begin position="60"/>
        <end position="423"/>
    </location>
</feature>
<dbReference type="GO" id="GO:0008270">
    <property type="term" value="F:zinc ion binding"/>
    <property type="evidence" value="ECO:0007669"/>
    <property type="project" value="TreeGrafter"/>
</dbReference>
<dbReference type="InterPro" id="IPR032466">
    <property type="entry name" value="Metal_Hydrolase"/>
</dbReference>
<dbReference type="SUPFAM" id="SSF51556">
    <property type="entry name" value="Metallo-dependent hydrolases"/>
    <property type="match status" value="1"/>
</dbReference>
<dbReference type="GO" id="GO:0008892">
    <property type="term" value="F:guanine deaminase activity"/>
    <property type="evidence" value="ECO:0007669"/>
    <property type="project" value="TreeGrafter"/>
</dbReference>
<evidence type="ECO:0000256" key="1">
    <source>
        <dbReference type="ARBA" id="ARBA00001947"/>
    </source>
</evidence>
<evidence type="ECO:0000313" key="6">
    <source>
        <dbReference type="EMBL" id="PLT58360.1"/>
    </source>
</evidence>
<dbReference type="PANTHER" id="PTHR11271">
    <property type="entry name" value="GUANINE DEAMINASE"/>
    <property type="match status" value="1"/>
</dbReference>
<evidence type="ECO:0000259" key="5">
    <source>
        <dbReference type="Pfam" id="PF01979"/>
    </source>
</evidence>
<dbReference type="GO" id="GO:0005829">
    <property type="term" value="C:cytosol"/>
    <property type="evidence" value="ECO:0007669"/>
    <property type="project" value="TreeGrafter"/>
</dbReference>
<dbReference type="InterPro" id="IPR006680">
    <property type="entry name" value="Amidohydro-rel"/>
</dbReference>
<keyword evidence="2" id="KW-0479">Metal-binding</keyword>
<reference evidence="6 7" key="1">
    <citation type="journal article" date="2017" name="Genome Med.">
        <title>A novel Ruminococcus gnavus clade enriched in inflammatory bowel disease patients.</title>
        <authorList>
            <person name="Hall A.B."/>
            <person name="Yassour M."/>
            <person name="Sauk J."/>
            <person name="Garner A."/>
            <person name="Jiang X."/>
            <person name="Arthur T."/>
            <person name="Lagoudas G.K."/>
            <person name="Vatanen T."/>
            <person name="Fornelos N."/>
            <person name="Wilson R."/>
            <person name="Bertha M."/>
            <person name="Cohen M."/>
            <person name="Garber J."/>
            <person name="Khalili H."/>
            <person name="Gevers D."/>
            <person name="Ananthakrishnan A.N."/>
            <person name="Kugathasan S."/>
            <person name="Lander E.S."/>
            <person name="Blainey P."/>
            <person name="Vlamakis H."/>
            <person name="Xavier R.J."/>
            <person name="Huttenhower C."/>
        </authorList>
    </citation>
    <scope>NUCLEOTIDE SEQUENCE [LARGE SCALE GENOMIC DNA]</scope>
    <source>
        <strain evidence="6 7">RJX1118</strain>
    </source>
</reference>
<protein>
    <submittedName>
        <fullName evidence="6">Guanine deaminase</fullName>
    </submittedName>
</protein>
<dbReference type="PANTHER" id="PTHR11271:SF6">
    <property type="entry name" value="GUANINE DEAMINASE"/>
    <property type="match status" value="1"/>
</dbReference>
<sequence>MNEPVFILKGNIVYSKNKDELRILKDHYLISESGLVKGVFEKVPPEYAQVSVSDYGECLIIPGLTDLHVHAPQYTFRAMGMDMELLEWLETNTFPEEAKYQDLEYARRAYRIFTDNLKRSATTRACIFGTIHRDATLLLMDQLEQSGLVTYVGKVNMDRNCPDYLREESAEESGIQTVEWIKDVLHKKYQNTMPILTPRFTPSCSDELMENLKKIQMYYQIPVQSHLSENPGEIAWVKELCPWSEFYGDAYDRFGLFGADCKTVMAHCVYSGKEEQQRMKENGVFIAHCPESNMNLSSGVAPVRTFLEEGLHVGIGSDVAGGSTENLFKAMALAIQASKLRWRMQDDGLKPLTLEEVFYIATKGGGEFFGNVGSFEPGFELDAVVLNDTRIVHSQNLDVRERLERMIYLADEREVRAKYVRGREICLQ</sequence>
<dbReference type="InterPro" id="IPR011059">
    <property type="entry name" value="Metal-dep_hydrolase_composite"/>
</dbReference>
<dbReference type="EMBL" id="NIHM01000001">
    <property type="protein sequence ID" value="PLT58360.1"/>
    <property type="molecule type" value="Genomic_DNA"/>
</dbReference>
<dbReference type="RefSeq" id="WP_101879044.1">
    <property type="nucleotide sequence ID" value="NZ_NIHM01000001.1"/>
</dbReference>
<comment type="cofactor">
    <cofactor evidence="1">
        <name>Zn(2+)</name>
        <dbReference type="ChEBI" id="CHEBI:29105"/>
    </cofactor>
</comment>
<evidence type="ECO:0000256" key="2">
    <source>
        <dbReference type="ARBA" id="ARBA00022723"/>
    </source>
</evidence>
<dbReference type="InterPro" id="IPR051607">
    <property type="entry name" value="Metallo-dep_hydrolases"/>
</dbReference>
<gene>
    <name evidence="6" type="ORF">CDL18_01965</name>
</gene>
<dbReference type="Proteomes" id="UP000234849">
    <property type="component" value="Unassembled WGS sequence"/>
</dbReference>
<evidence type="ECO:0000256" key="3">
    <source>
        <dbReference type="ARBA" id="ARBA00022801"/>
    </source>
</evidence>
<comment type="caution">
    <text evidence="6">The sequence shown here is derived from an EMBL/GenBank/DDBJ whole genome shotgun (WGS) entry which is preliminary data.</text>
</comment>
<proteinExistence type="predicted"/>
<evidence type="ECO:0000313" key="7">
    <source>
        <dbReference type="Proteomes" id="UP000234849"/>
    </source>
</evidence>
<dbReference type="GO" id="GO:0006147">
    <property type="term" value="P:guanine catabolic process"/>
    <property type="evidence" value="ECO:0007669"/>
    <property type="project" value="UniProtKB-UniPathway"/>
</dbReference>
<keyword evidence="3" id="KW-0378">Hydrolase</keyword>
<organism evidence="6 7">
    <name type="scientific">Mediterraneibacter gnavus</name>
    <name type="common">Ruminococcus gnavus</name>
    <dbReference type="NCBI Taxonomy" id="33038"/>
    <lineage>
        <taxon>Bacteria</taxon>
        <taxon>Bacillati</taxon>
        <taxon>Bacillota</taxon>
        <taxon>Clostridia</taxon>
        <taxon>Lachnospirales</taxon>
        <taxon>Lachnospiraceae</taxon>
        <taxon>Mediterraneibacter</taxon>
    </lineage>
</organism>
<dbReference type="SUPFAM" id="SSF51338">
    <property type="entry name" value="Composite domain of metallo-dependent hydrolases"/>
    <property type="match status" value="1"/>
</dbReference>
<dbReference type="Pfam" id="PF01979">
    <property type="entry name" value="Amidohydro_1"/>
    <property type="match status" value="1"/>
</dbReference>